<proteinExistence type="predicted"/>
<evidence type="ECO:0000313" key="3">
    <source>
        <dbReference type="Proteomes" id="UP000647172"/>
    </source>
</evidence>
<evidence type="ECO:0000256" key="1">
    <source>
        <dbReference type="SAM" id="Phobius"/>
    </source>
</evidence>
<accession>A0A919JPF8</accession>
<organism evidence="2 3">
    <name type="scientific">Actinoplanes nipponensis</name>
    <dbReference type="NCBI Taxonomy" id="135950"/>
    <lineage>
        <taxon>Bacteria</taxon>
        <taxon>Bacillati</taxon>
        <taxon>Actinomycetota</taxon>
        <taxon>Actinomycetes</taxon>
        <taxon>Micromonosporales</taxon>
        <taxon>Micromonosporaceae</taxon>
        <taxon>Actinoplanes</taxon>
    </lineage>
</organism>
<gene>
    <name evidence="2" type="ORF">Ani05nite_65760</name>
</gene>
<keyword evidence="1" id="KW-0812">Transmembrane</keyword>
<keyword evidence="1" id="KW-0472">Membrane</keyword>
<feature type="transmembrane region" description="Helical" evidence="1">
    <location>
        <begin position="77"/>
        <end position="103"/>
    </location>
</feature>
<name>A0A919JPF8_9ACTN</name>
<sequence>MITYYRDPDVLVTSTGVRMSGRDYRLGDLAEVWHRQGRRSWSAVAGRGALGLAMVIPVLVGLLGIMVALVIDASTATTIALAGGGILIGLAAAPLADVLLEFVDRSYDRGSRRREIWARVRGSDVLLLDTDNAQRFGQIYRALQRALDHDSVPRA</sequence>
<protein>
    <submittedName>
        <fullName evidence="2">Uncharacterized protein</fullName>
    </submittedName>
</protein>
<evidence type="ECO:0000313" key="2">
    <source>
        <dbReference type="EMBL" id="GIE53042.1"/>
    </source>
</evidence>
<feature type="transmembrane region" description="Helical" evidence="1">
    <location>
        <begin position="48"/>
        <end position="71"/>
    </location>
</feature>
<dbReference type="AlphaFoldDB" id="A0A919JPF8"/>
<comment type="caution">
    <text evidence="2">The sequence shown here is derived from an EMBL/GenBank/DDBJ whole genome shotgun (WGS) entry which is preliminary data.</text>
</comment>
<dbReference type="Proteomes" id="UP000647172">
    <property type="component" value="Unassembled WGS sequence"/>
</dbReference>
<dbReference type="Pfam" id="PF19744">
    <property type="entry name" value="DUF6232"/>
    <property type="match status" value="1"/>
</dbReference>
<keyword evidence="3" id="KW-1185">Reference proteome</keyword>
<dbReference type="InterPro" id="IPR045629">
    <property type="entry name" value="DUF6232"/>
</dbReference>
<dbReference type="RefSeq" id="WP_203774827.1">
    <property type="nucleotide sequence ID" value="NZ_BAAAYJ010000040.1"/>
</dbReference>
<reference evidence="2" key="1">
    <citation type="submission" date="2021-01" db="EMBL/GenBank/DDBJ databases">
        <title>Whole genome shotgun sequence of Actinoplanes nipponensis NBRC 14063.</title>
        <authorList>
            <person name="Komaki H."/>
            <person name="Tamura T."/>
        </authorList>
    </citation>
    <scope>NUCLEOTIDE SEQUENCE</scope>
    <source>
        <strain evidence="2">NBRC 14063</strain>
    </source>
</reference>
<keyword evidence="1" id="KW-1133">Transmembrane helix</keyword>
<dbReference type="EMBL" id="BOMQ01000078">
    <property type="protein sequence ID" value="GIE53042.1"/>
    <property type="molecule type" value="Genomic_DNA"/>
</dbReference>